<proteinExistence type="predicted"/>
<sequence>MRMALPRWHIGVSNRLEVRAVGARSDRSSRRLHGKRIGLGGETRSDATTGDDAMGVDRGRFGNMVRDAGGGGLATGIVSTATRRLAGTPNVCPTIIILSRVVLRHSRDTCAI</sequence>
<dbReference type="AlphaFoldDB" id="A0A1B3Z7F4"/>
<name>A0A1B3Z7F4_9SPHN</name>
<accession>A0A1B3Z7F4</accession>
<feature type="region of interest" description="Disordered" evidence="1">
    <location>
        <begin position="24"/>
        <end position="58"/>
    </location>
</feature>
<evidence type="ECO:0000256" key="1">
    <source>
        <dbReference type="SAM" id="MobiDB-lite"/>
    </source>
</evidence>
<keyword evidence="3" id="KW-1185">Reference proteome</keyword>
<dbReference type="KEGG" id="span:AWL63_04595"/>
<protein>
    <submittedName>
        <fullName evidence="2">Uncharacterized protein</fullName>
    </submittedName>
</protein>
<organism evidence="2 3">
    <name type="scientific">Sphingomonas panacis</name>
    <dbReference type="NCBI Taxonomy" id="1560345"/>
    <lineage>
        <taxon>Bacteria</taxon>
        <taxon>Pseudomonadati</taxon>
        <taxon>Pseudomonadota</taxon>
        <taxon>Alphaproteobacteria</taxon>
        <taxon>Sphingomonadales</taxon>
        <taxon>Sphingomonadaceae</taxon>
        <taxon>Sphingomonas</taxon>
    </lineage>
</organism>
<evidence type="ECO:0000313" key="3">
    <source>
        <dbReference type="Proteomes" id="UP000094256"/>
    </source>
</evidence>
<dbReference type="Proteomes" id="UP000094256">
    <property type="component" value="Chromosome"/>
</dbReference>
<gene>
    <name evidence="2" type="ORF">AWL63_04595</name>
</gene>
<dbReference type="STRING" id="1560345.AWL63_04595"/>
<evidence type="ECO:0000313" key="2">
    <source>
        <dbReference type="EMBL" id="AOH83354.1"/>
    </source>
</evidence>
<reference evidence="2 3" key="1">
    <citation type="submission" date="2016-01" db="EMBL/GenBank/DDBJ databases">
        <title>Complete genome and mega plasmid sequence of Sphingomonas panacis DCY99 elicits systemic resistance in rice to Xanthomonas oryzae.</title>
        <authorList>
            <person name="Kim Y.J."/>
            <person name="Yang D.C."/>
            <person name="Sing P."/>
        </authorList>
    </citation>
    <scope>NUCLEOTIDE SEQUENCE [LARGE SCALE GENOMIC DNA]</scope>
    <source>
        <strain evidence="2 3">DCY99</strain>
    </source>
</reference>
<dbReference type="EMBL" id="CP014168">
    <property type="protein sequence ID" value="AOH83354.1"/>
    <property type="molecule type" value="Genomic_DNA"/>
</dbReference>